<dbReference type="Gene3D" id="3.40.390.10">
    <property type="entry name" value="Collagenase (Catalytic Domain)"/>
    <property type="match status" value="1"/>
</dbReference>
<dbReference type="SMART" id="SM00089">
    <property type="entry name" value="PKD"/>
    <property type="match status" value="1"/>
</dbReference>
<feature type="non-terminal residue" evidence="2">
    <location>
        <position position="683"/>
    </location>
</feature>
<dbReference type="InterPro" id="IPR024079">
    <property type="entry name" value="MetalloPept_cat_dom_sf"/>
</dbReference>
<dbReference type="Pfam" id="PF18911">
    <property type="entry name" value="PKD_4"/>
    <property type="match status" value="1"/>
</dbReference>
<dbReference type="PROSITE" id="PS50093">
    <property type="entry name" value="PKD"/>
    <property type="match status" value="1"/>
</dbReference>
<dbReference type="OrthoDB" id="220114at2"/>
<dbReference type="SUPFAM" id="SSF55486">
    <property type="entry name" value="Metalloproteases ('zincins'), catalytic domain"/>
    <property type="match status" value="1"/>
</dbReference>
<evidence type="ECO:0000313" key="3">
    <source>
        <dbReference type="Proteomes" id="UP000077628"/>
    </source>
</evidence>
<dbReference type="Gene3D" id="2.60.120.380">
    <property type="match status" value="1"/>
</dbReference>
<dbReference type="Proteomes" id="UP000077628">
    <property type="component" value="Unassembled WGS sequence"/>
</dbReference>
<sequence length="683" mass="71481">MNTKLFVATAALTTIVGCAVTPDQTAQTEGDVSQSYPPAGTGSLLKETLYFSNQDDAAKALVGYNYVLTLLSNGRVQAIVTGLNGSGLENPLSVVKANSQKSLANIGDLPSSDETESPFPQISLKEKLNGQAAVDALGDNLALVAKAYGMSAERLENILKSDQTAWIDQGGRLLYIESDIQPDPKQGAGETATADSADAATAEGSGSTYAAIAASTTDPFTLHSKPDSNRVIYLDFNGHQAINTTWYNGTLTAQAYDTDGNPNGFSTTELNNIREIWQRVAEDYAPFDVDVTTQEPAADAMQRLTSSDTQYGTRAVITRSMPELCGQVCGGVAYVNVFSSYSSTSPNRYQPAWAFFDKLGNGNPKYVAEAVSHEVGHNLSLYHDGTASVGYYSGHGSGATGWAPLMGVGYYKPVSQWSKGEYPGANNAQDDLAVISAAGAPIRVDDFPDSMASAAPLSGDPTSVVQTGIIERNTDLDVFTFYTDGGDVQFNAASGSVAGNLDIALKLFDASGKSVSEVNPVDSLSASLSANLNAGQYFLQIDGVGKGDLTTGYSDYASLGQYQITGSYPKNVVKLIPPTAVISALPTASDAPSKVTFNGTGSSDPDGTIVGYDWNYGDGSTNGSTASVDHTYGTPGNYTATLTVTDNVGLKNSATQSINVAQAPVNVSMKVSSTAIIRRLLTG</sequence>
<proteinExistence type="predicted"/>
<gene>
    <name evidence="2" type="ORF">A1355_00340</name>
</gene>
<dbReference type="Pfam" id="PF13582">
    <property type="entry name" value="Reprolysin_3"/>
    <property type="match status" value="1"/>
</dbReference>
<feature type="domain" description="PKD" evidence="1">
    <location>
        <begin position="578"/>
        <end position="660"/>
    </location>
</feature>
<dbReference type="PROSITE" id="PS51257">
    <property type="entry name" value="PROKAR_LIPOPROTEIN"/>
    <property type="match status" value="1"/>
</dbReference>
<dbReference type="STRING" id="702114.A1355_00340"/>
<dbReference type="InterPro" id="IPR035986">
    <property type="entry name" value="PKD_dom_sf"/>
</dbReference>
<dbReference type="InterPro" id="IPR000601">
    <property type="entry name" value="PKD_dom"/>
</dbReference>
<keyword evidence="3" id="KW-1185">Reference proteome</keyword>
<dbReference type="Gene3D" id="2.60.40.10">
    <property type="entry name" value="Immunoglobulins"/>
    <property type="match status" value="1"/>
</dbReference>
<dbReference type="InterPro" id="IPR022409">
    <property type="entry name" value="PKD/Chitinase_dom"/>
</dbReference>
<protein>
    <submittedName>
        <fullName evidence="2">PKD domain-containing protein</fullName>
    </submittedName>
</protein>
<dbReference type="CDD" id="cd00146">
    <property type="entry name" value="PKD"/>
    <property type="match status" value="1"/>
</dbReference>
<reference evidence="3" key="1">
    <citation type="submission" date="2016-03" db="EMBL/GenBank/DDBJ databases">
        <authorList>
            <person name="Heylen K."/>
            <person name="De Vos P."/>
            <person name="Vekeman B."/>
        </authorList>
    </citation>
    <scope>NUCLEOTIDE SEQUENCE [LARGE SCALE GENOMIC DNA]</scope>
    <source>
        <strain evidence="3">R-45383</strain>
    </source>
</reference>
<dbReference type="EMBL" id="LUUK01000169">
    <property type="protein sequence ID" value="OAI18359.1"/>
    <property type="molecule type" value="Genomic_DNA"/>
</dbReference>
<dbReference type="SUPFAM" id="SSF49299">
    <property type="entry name" value="PKD domain"/>
    <property type="match status" value="1"/>
</dbReference>
<dbReference type="AlphaFoldDB" id="A0A177NMD8"/>
<dbReference type="InterPro" id="IPR013783">
    <property type="entry name" value="Ig-like_fold"/>
</dbReference>
<accession>A0A177NMD8</accession>
<evidence type="ECO:0000259" key="1">
    <source>
        <dbReference type="PROSITE" id="PS50093"/>
    </source>
</evidence>
<comment type="caution">
    <text evidence="2">The sequence shown here is derived from an EMBL/GenBank/DDBJ whole genome shotgun (WGS) entry which is preliminary data.</text>
</comment>
<dbReference type="GO" id="GO:0008237">
    <property type="term" value="F:metallopeptidase activity"/>
    <property type="evidence" value="ECO:0007669"/>
    <property type="project" value="InterPro"/>
</dbReference>
<name>A0A177NMD8_9GAMM</name>
<organism evidence="2 3">
    <name type="scientific">Methylomonas koyamae</name>
    <dbReference type="NCBI Taxonomy" id="702114"/>
    <lineage>
        <taxon>Bacteria</taxon>
        <taxon>Pseudomonadati</taxon>
        <taxon>Pseudomonadota</taxon>
        <taxon>Gammaproteobacteria</taxon>
        <taxon>Methylococcales</taxon>
        <taxon>Methylococcaceae</taxon>
        <taxon>Methylomonas</taxon>
    </lineage>
</organism>
<evidence type="ECO:0000313" key="2">
    <source>
        <dbReference type="EMBL" id="OAI18359.1"/>
    </source>
</evidence>